<keyword evidence="2" id="KW-1185">Reference proteome</keyword>
<accession>A0A291HNC4</accession>
<dbReference type="AlphaFoldDB" id="A0A291HNC4"/>
<evidence type="ECO:0000313" key="1">
    <source>
        <dbReference type="EMBL" id="ATG73680.1"/>
    </source>
</evidence>
<gene>
    <name evidence="1" type="ORF">AN401_07255</name>
</gene>
<name>A0A291HNC4_9GAMM</name>
<sequence length="63" mass="6335">MTKPVAPAGVVPRRTVTLAKPIIQAGSEQSAGTKVSLTQAQITALTASGHIAPAPAGKTKTEE</sequence>
<dbReference type="RefSeq" id="WP_096778954.1">
    <property type="nucleotide sequence ID" value="NZ_CP012621.1"/>
</dbReference>
<evidence type="ECO:0000313" key="2">
    <source>
        <dbReference type="Proteomes" id="UP000217763"/>
    </source>
</evidence>
<organism evidence="1 2">
    <name type="scientific">Zobellella denitrificans</name>
    <dbReference type="NCBI Taxonomy" id="347534"/>
    <lineage>
        <taxon>Bacteria</taxon>
        <taxon>Pseudomonadati</taxon>
        <taxon>Pseudomonadota</taxon>
        <taxon>Gammaproteobacteria</taxon>
        <taxon>Aeromonadales</taxon>
        <taxon>Aeromonadaceae</taxon>
        <taxon>Zobellella</taxon>
    </lineage>
</organism>
<dbReference type="Proteomes" id="UP000217763">
    <property type="component" value="Chromosome"/>
</dbReference>
<proteinExistence type="predicted"/>
<dbReference type="KEGG" id="zdf:AN401_07255"/>
<protein>
    <submittedName>
        <fullName evidence="1">Uncharacterized protein</fullName>
    </submittedName>
</protein>
<dbReference type="EMBL" id="CP012621">
    <property type="protein sequence ID" value="ATG73680.1"/>
    <property type="molecule type" value="Genomic_DNA"/>
</dbReference>
<reference evidence="2" key="1">
    <citation type="submission" date="2015-09" db="EMBL/GenBank/DDBJ databases">
        <authorList>
            <person name="Shao Z."/>
            <person name="Wang L."/>
        </authorList>
    </citation>
    <scope>NUCLEOTIDE SEQUENCE [LARGE SCALE GENOMIC DNA]</scope>
    <source>
        <strain evidence="2">F13-1</strain>
    </source>
</reference>